<dbReference type="EMBL" id="FLRD01000150">
    <property type="protein sequence ID" value="SBT48490.1"/>
    <property type="molecule type" value="Genomic_DNA"/>
</dbReference>
<organism evidence="2 3">
    <name type="scientific">Plasmodium ovale wallikeri</name>
    <dbReference type="NCBI Taxonomy" id="864142"/>
    <lineage>
        <taxon>Eukaryota</taxon>
        <taxon>Sar</taxon>
        <taxon>Alveolata</taxon>
        <taxon>Apicomplexa</taxon>
        <taxon>Aconoidasida</taxon>
        <taxon>Haemosporida</taxon>
        <taxon>Plasmodiidae</taxon>
        <taxon>Plasmodium</taxon>
        <taxon>Plasmodium (Plasmodium)</taxon>
    </lineage>
</organism>
<keyword evidence="4" id="KW-1185">Reference proteome</keyword>
<evidence type="ECO:0000313" key="2">
    <source>
        <dbReference type="EMBL" id="SBT48931.1"/>
    </source>
</evidence>
<evidence type="ECO:0000313" key="1">
    <source>
        <dbReference type="EMBL" id="SBT48490.1"/>
    </source>
</evidence>
<proteinExistence type="predicted"/>
<dbReference type="Proteomes" id="UP000078550">
    <property type="component" value="Unassembled WGS sequence"/>
</dbReference>
<sequence>MGKRIRRGCEKLEHKHMYVPMHMRSCKSLYATRGDAQRRWAIWLTKNIARFPFLLELSNASLAMNFQPIDTSVGSAVILRKFENDSAKMGVM</sequence>
<dbReference type="EMBL" id="FLRE01000193">
    <property type="protein sequence ID" value="SBT48931.1"/>
    <property type="molecule type" value="Genomic_DNA"/>
</dbReference>
<dbReference type="AlphaFoldDB" id="A0A1A8ZYH0"/>
<evidence type="ECO:0000313" key="4">
    <source>
        <dbReference type="Proteomes" id="UP000078555"/>
    </source>
</evidence>
<reference evidence="3 4" key="2">
    <citation type="submission" date="2016-05" db="EMBL/GenBank/DDBJ databases">
        <authorList>
            <person name="Naeem Raeece"/>
        </authorList>
    </citation>
    <scope>NUCLEOTIDE SEQUENCE [LARGE SCALE GENOMIC DNA]</scope>
</reference>
<name>A0A1A8ZYH0_PLAOA</name>
<protein>
    <submittedName>
        <fullName evidence="2">Uncharacterized protein</fullName>
    </submittedName>
</protein>
<evidence type="ECO:0000313" key="3">
    <source>
        <dbReference type="Proteomes" id="UP000078550"/>
    </source>
</evidence>
<gene>
    <name evidence="1" type="ORF">POVWA1_057720</name>
    <name evidence="2" type="ORF">POVWA2_057070</name>
</gene>
<dbReference type="Proteomes" id="UP000078555">
    <property type="component" value="Unassembled WGS sequence"/>
</dbReference>
<accession>A0A1A8ZYH0</accession>
<reference evidence="2" key="1">
    <citation type="submission" date="2016-05" db="EMBL/GenBank/DDBJ databases">
        <authorList>
            <person name="Lavstsen T."/>
            <person name="Jespersen J.S."/>
        </authorList>
    </citation>
    <scope>NUCLEOTIDE SEQUENCE [LARGE SCALE GENOMIC DNA]</scope>
</reference>